<dbReference type="PROSITE" id="PS51257">
    <property type="entry name" value="PROKAR_LIPOPROTEIN"/>
    <property type="match status" value="1"/>
</dbReference>
<gene>
    <name evidence="2" type="ORF">EXY25_14855</name>
</gene>
<comment type="caution">
    <text evidence="2">The sequence shown here is derived from an EMBL/GenBank/DDBJ whole genome shotgun (WGS) entry which is preliminary data.</text>
</comment>
<proteinExistence type="predicted"/>
<keyword evidence="3" id="KW-1185">Reference proteome</keyword>
<evidence type="ECO:0000313" key="3">
    <source>
        <dbReference type="Proteomes" id="UP000292544"/>
    </source>
</evidence>
<dbReference type="EMBL" id="SHLY01000006">
    <property type="protein sequence ID" value="TAA42569.1"/>
    <property type="molecule type" value="Genomic_DNA"/>
</dbReference>
<dbReference type="Proteomes" id="UP000292544">
    <property type="component" value="Unassembled WGS sequence"/>
</dbReference>
<reference evidence="3" key="1">
    <citation type="submission" date="2019-02" db="EMBL/GenBank/DDBJ databases">
        <title>Draft genome sequence of Muricauda sp. 176CP4-71.</title>
        <authorList>
            <person name="Park J.-S."/>
        </authorList>
    </citation>
    <scope>NUCLEOTIDE SEQUENCE [LARGE SCALE GENOMIC DNA]</scope>
    <source>
        <strain evidence="3">176GS2-150</strain>
    </source>
</reference>
<feature type="signal peptide" evidence="1">
    <location>
        <begin position="1"/>
        <end position="21"/>
    </location>
</feature>
<feature type="chain" id="PRO_5046917929" description="Lipoprotein" evidence="1">
    <location>
        <begin position="22"/>
        <end position="168"/>
    </location>
</feature>
<sequence>MRKILLSFVVSVLLLGCASNGQVQDASGSRFSPYWQAKTEIENVEFDTLVTLGEERLPEEYRLTEDELKFLKSPDMIESVHEIYIRNNSVDDVVVEVLAFNANGHFGSHKGHEYTVKPGEWVKTAPHVSVSSIYSAELFNYGFKCLINGVEHDVKGKTRRLTVEELER</sequence>
<keyword evidence="1" id="KW-0732">Signal</keyword>
<name>A0ABY1WM24_9GAMM</name>
<accession>A0ABY1WM24</accession>
<organism evidence="2 3">
    <name type="scientific">Corallincola spongiicola</name>
    <dbReference type="NCBI Taxonomy" id="2520508"/>
    <lineage>
        <taxon>Bacteria</taxon>
        <taxon>Pseudomonadati</taxon>
        <taxon>Pseudomonadota</taxon>
        <taxon>Gammaproteobacteria</taxon>
        <taxon>Alteromonadales</taxon>
        <taxon>Psychromonadaceae</taxon>
        <taxon>Corallincola</taxon>
    </lineage>
</organism>
<protein>
    <recommendedName>
        <fullName evidence="4">Lipoprotein</fullName>
    </recommendedName>
</protein>
<dbReference type="RefSeq" id="WP_130567386.1">
    <property type="nucleotide sequence ID" value="NZ_SHLY01000006.1"/>
</dbReference>
<evidence type="ECO:0000313" key="2">
    <source>
        <dbReference type="EMBL" id="TAA42569.1"/>
    </source>
</evidence>
<evidence type="ECO:0000256" key="1">
    <source>
        <dbReference type="SAM" id="SignalP"/>
    </source>
</evidence>
<evidence type="ECO:0008006" key="4">
    <source>
        <dbReference type="Google" id="ProtNLM"/>
    </source>
</evidence>